<evidence type="ECO:0000313" key="3">
    <source>
        <dbReference type="Proteomes" id="UP000541109"/>
    </source>
</evidence>
<name>A0A839ADF0_9HYPH</name>
<evidence type="ECO:0000313" key="2">
    <source>
        <dbReference type="EMBL" id="MBA5776669.1"/>
    </source>
</evidence>
<dbReference type="InterPro" id="IPR006597">
    <property type="entry name" value="Sel1-like"/>
</dbReference>
<dbReference type="AlphaFoldDB" id="A0A839ADF0"/>
<dbReference type="Gene3D" id="1.25.40.10">
    <property type="entry name" value="Tetratricopeptide repeat domain"/>
    <property type="match status" value="2"/>
</dbReference>
<comment type="caution">
    <text evidence="2">The sequence shown here is derived from an EMBL/GenBank/DDBJ whole genome shotgun (WGS) entry which is preliminary data.</text>
</comment>
<dbReference type="PANTHER" id="PTHR11102:SF160">
    <property type="entry name" value="ERAD-ASSOCIATED E3 UBIQUITIN-PROTEIN LIGASE COMPONENT HRD3"/>
    <property type="match status" value="1"/>
</dbReference>
<dbReference type="SMART" id="SM00671">
    <property type="entry name" value="SEL1"/>
    <property type="match status" value="3"/>
</dbReference>
<reference evidence="2 3" key="1">
    <citation type="submission" date="2020-07" db="EMBL/GenBank/DDBJ databases">
        <title>Stappia sp., F7233, whole genome shotgun sequencing project.</title>
        <authorList>
            <person name="Jiang S."/>
            <person name="Liu Z.W."/>
            <person name="Du Z.J."/>
        </authorList>
    </citation>
    <scope>NUCLEOTIDE SEQUENCE [LARGE SCALE GENOMIC DNA]</scope>
    <source>
        <strain evidence="2 3">F7233</strain>
    </source>
</reference>
<keyword evidence="1" id="KW-0732">Signal</keyword>
<dbReference type="Pfam" id="PF08238">
    <property type="entry name" value="Sel1"/>
    <property type="match status" value="4"/>
</dbReference>
<dbReference type="SUPFAM" id="SSF81901">
    <property type="entry name" value="HCP-like"/>
    <property type="match status" value="1"/>
</dbReference>
<feature type="signal peptide" evidence="1">
    <location>
        <begin position="1"/>
        <end position="24"/>
    </location>
</feature>
<organism evidence="2 3">
    <name type="scientific">Stappia albiluteola</name>
    <dbReference type="NCBI Taxonomy" id="2758565"/>
    <lineage>
        <taxon>Bacteria</taxon>
        <taxon>Pseudomonadati</taxon>
        <taxon>Pseudomonadota</taxon>
        <taxon>Alphaproteobacteria</taxon>
        <taxon>Hyphomicrobiales</taxon>
        <taxon>Stappiaceae</taxon>
        <taxon>Stappia</taxon>
    </lineage>
</organism>
<proteinExistence type="predicted"/>
<dbReference type="EMBL" id="JACFXV010000043">
    <property type="protein sequence ID" value="MBA5776669.1"/>
    <property type="molecule type" value="Genomic_DNA"/>
</dbReference>
<dbReference type="Proteomes" id="UP000541109">
    <property type="component" value="Unassembled WGS sequence"/>
</dbReference>
<dbReference type="PANTHER" id="PTHR11102">
    <property type="entry name" value="SEL-1-LIKE PROTEIN"/>
    <property type="match status" value="1"/>
</dbReference>
<gene>
    <name evidence="2" type="ORF">H2509_05960</name>
</gene>
<keyword evidence="3" id="KW-1185">Reference proteome</keyword>
<dbReference type="InterPro" id="IPR011990">
    <property type="entry name" value="TPR-like_helical_dom_sf"/>
</dbReference>
<sequence length="277" mass="30346">MRILRSGFVLAGSLVLLLTAPSLALDGQKVTEGGVISPSDMSPGEALRVGTKFYYAGEKARAVDSLRFAADNGHPLAAWKLGRMYAAGDGVEEDDIKAFEYFRQIATQYGDDSPTSPRAPFVANAFVALGGYYLTGIQDSAIEPNTAKAKEIFTYAASYFGDADAQYQLGRLYLEDKTQNTRMAARWLKLAAGKGHVEAQGRLGELLFTSDAFGDSKARGLMWLTIARERARPDREGWIVETQERCFGLADEATRRRAERLARSWLDKNPITIAGSN</sequence>
<accession>A0A839ADF0</accession>
<dbReference type="RefSeq" id="WP_182163270.1">
    <property type="nucleotide sequence ID" value="NZ_JACFXV010000043.1"/>
</dbReference>
<dbReference type="InterPro" id="IPR050767">
    <property type="entry name" value="Sel1_AlgK"/>
</dbReference>
<evidence type="ECO:0000256" key="1">
    <source>
        <dbReference type="SAM" id="SignalP"/>
    </source>
</evidence>
<protein>
    <submittedName>
        <fullName evidence="2">Sel1 repeat family protein</fullName>
    </submittedName>
</protein>
<feature type="chain" id="PRO_5032289516" evidence="1">
    <location>
        <begin position="25"/>
        <end position="277"/>
    </location>
</feature>